<dbReference type="InParanoid" id="H1Z1X3"/>
<dbReference type="GO" id="GO:0005886">
    <property type="term" value="C:plasma membrane"/>
    <property type="evidence" value="ECO:0007669"/>
    <property type="project" value="TreeGrafter"/>
</dbReference>
<dbReference type="InterPro" id="IPR050256">
    <property type="entry name" value="Glycosyltransferase_2"/>
</dbReference>
<dbReference type="InterPro" id="IPR029044">
    <property type="entry name" value="Nucleotide-diphossugar_trans"/>
</dbReference>
<dbReference type="SUPFAM" id="SSF53448">
    <property type="entry name" value="Nucleotide-diphospho-sugar transferases"/>
    <property type="match status" value="1"/>
</dbReference>
<dbReference type="Proteomes" id="UP000005741">
    <property type="component" value="Chromosome"/>
</dbReference>
<feature type="transmembrane region" description="Helical" evidence="8">
    <location>
        <begin position="277"/>
        <end position="301"/>
    </location>
</feature>
<evidence type="ECO:0000259" key="9">
    <source>
        <dbReference type="Pfam" id="PF00535"/>
    </source>
</evidence>
<dbReference type="Pfam" id="PF00535">
    <property type="entry name" value="Glycos_transf_2"/>
    <property type="match status" value="1"/>
</dbReference>
<dbReference type="STRING" id="937775.Metlim_1331"/>
<evidence type="ECO:0000256" key="4">
    <source>
        <dbReference type="ARBA" id="ARBA00022692"/>
    </source>
</evidence>
<evidence type="ECO:0000256" key="5">
    <source>
        <dbReference type="ARBA" id="ARBA00022985"/>
    </source>
</evidence>
<dbReference type="HOGENOM" id="CLU_033536_0_0_2"/>
<dbReference type="EMBL" id="CM001436">
    <property type="protein sequence ID" value="EHQ35440.1"/>
    <property type="molecule type" value="Genomic_DNA"/>
</dbReference>
<organism evidence="10 11">
    <name type="scientific">Methanoplanus limicola DSM 2279</name>
    <dbReference type="NCBI Taxonomy" id="937775"/>
    <lineage>
        <taxon>Archaea</taxon>
        <taxon>Methanobacteriati</taxon>
        <taxon>Methanobacteriota</taxon>
        <taxon>Stenosarchaea group</taxon>
        <taxon>Methanomicrobia</taxon>
        <taxon>Methanomicrobiales</taxon>
        <taxon>Methanomicrobiaceae</taxon>
        <taxon>Methanoplanus</taxon>
    </lineage>
</organism>
<feature type="domain" description="Glycosyltransferase 2-like" evidence="9">
    <location>
        <begin position="21"/>
        <end position="170"/>
    </location>
</feature>
<accession>H1Z1X3</accession>
<dbReference type="Gene3D" id="3.90.550.10">
    <property type="entry name" value="Spore Coat Polysaccharide Biosynthesis Protein SpsA, Chain A"/>
    <property type="match status" value="1"/>
</dbReference>
<keyword evidence="1" id="KW-1003">Cell membrane</keyword>
<evidence type="ECO:0000256" key="3">
    <source>
        <dbReference type="ARBA" id="ARBA00022679"/>
    </source>
</evidence>
<dbReference type="PANTHER" id="PTHR48090:SF3">
    <property type="entry name" value="UNDECAPRENYL-PHOSPHATE 4-DEOXY-4-FORMAMIDO-L-ARABINOSE TRANSFERASE"/>
    <property type="match status" value="1"/>
</dbReference>
<reference evidence="10 11" key="1">
    <citation type="submission" date="2011-10" db="EMBL/GenBank/DDBJ databases">
        <title>The Improved High-Quality Draft genome of Methanoplanus limicola DSM 2279.</title>
        <authorList>
            <consortium name="US DOE Joint Genome Institute (JGI-PGF)"/>
            <person name="Lucas S."/>
            <person name="Copeland A."/>
            <person name="Lapidus A."/>
            <person name="Glavina del Rio T."/>
            <person name="Dalin E."/>
            <person name="Tice H."/>
            <person name="Bruce D."/>
            <person name="Goodwin L."/>
            <person name="Pitluck S."/>
            <person name="Peters L."/>
            <person name="Mikhailova N."/>
            <person name="Lu M."/>
            <person name="Kyrpides N."/>
            <person name="Mavromatis K."/>
            <person name="Ivanova N."/>
            <person name="Markowitz V."/>
            <person name="Cheng J.-F."/>
            <person name="Hugenholtz P."/>
            <person name="Woyke T."/>
            <person name="Wu D."/>
            <person name="Wirth R."/>
            <person name="Brambilla E.-M."/>
            <person name="Klenk H.-P."/>
            <person name="Eisen J.A."/>
        </authorList>
    </citation>
    <scope>NUCLEOTIDE SEQUENCE [LARGE SCALE GENOMIC DNA]</scope>
    <source>
        <strain evidence="10 11">DSM 2279</strain>
    </source>
</reference>
<dbReference type="RefSeq" id="WP_004077193.1">
    <property type="nucleotide sequence ID" value="NZ_CM001436.1"/>
</dbReference>
<keyword evidence="4 8" id="KW-0812">Transmembrane</keyword>
<sequence>MEEFNERIAPNNESGDLIEYSIVIPVYNSSQTLNELIEEIKLVFKKLNSAYEIIMVDDCSNDNCWERMKELHKKDNNIKIIHLIKNFGQHNATLCGFNHCNGKYVITIDDDLQHPPEEILKLIEKIKEGYLVVYGKYKSKNENLLRDFLSRKFQKIIHEILLLPDDIFLSSFAIYHSNVVKNMIKIKSSYPFILGLMAKSAPVNKIANVKVLHNERKAGNSNYTIIKYFKYSLNLIINYSSLPLTIIAIIGSLVSFLSLSYGSMIIIKSLTDSSYGIIGWNSLMVAVTFLGGMTLLSLGIVGEYLRRILTEVSYGQQYAIDEIHL</sequence>
<keyword evidence="3 10" id="KW-0808">Transferase</keyword>
<evidence type="ECO:0000256" key="6">
    <source>
        <dbReference type="ARBA" id="ARBA00022989"/>
    </source>
</evidence>
<dbReference type="InterPro" id="IPR001173">
    <property type="entry name" value="Glyco_trans_2-like"/>
</dbReference>
<keyword evidence="11" id="KW-1185">Reference proteome</keyword>
<dbReference type="OrthoDB" id="46222at2157"/>
<dbReference type="PANTHER" id="PTHR48090">
    <property type="entry name" value="UNDECAPRENYL-PHOSPHATE 4-DEOXY-4-FORMAMIDO-L-ARABINOSE TRANSFERASE-RELATED"/>
    <property type="match status" value="1"/>
</dbReference>
<dbReference type="CDD" id="cd04187">
    <property type="entry name" value="DPM1_like_bac"/>
    <property type="match status" value="1"/>
</dbReference>
<evidence type="ECO:0000256" key="1">
    <source>
        <dbReference type="ARBA" id="ARBA00022475"/>
    </source>
</evidence>
<evidence type="ECO:0000313" key="11">
    <source>
        <dbReference type="Proteomes" id="UP000005741"/>
    </source>
</evidence>
<feature type="transmembrane region" description="Helical" evidence="8">
    <location>
        <begin position="236"/>
        <end position="257"/>
    </location>
</feature>
<name>H1Z1X3_9EURY</name>
<proteinExistence type="predicted"/>
<dbReference type="GO" id="GO:0099621">
    <property type="term" value="F:undecaprenyl-phosphate 4-deoxy-4-formamido-L-arabinose transferase activity"/>
    <property type="evidence" value="ECO:0007669"/>
    <property type="project" value="TreeGrafter"/>
</dbReference>
<dbReference type="PATRIC" id="fig|937775.9.peg.1514"/>
<keyword evidence="5" id="KW-0448">Lipopolysaccharide biosynthesis</keyword>
<protein>
    <submittedName>
        <fullName evidence="10">Glycosyl transferase family 2</fullName>
    </submittedName>
</protein>
<evidence type="ECO:0000256" key="7">
    <source>
        <dbReference type="ARBA" id="ARBA00023136"/>
    </source>
</evidence>
<keyword evidence="2" id="KW-0328">Glycosyltransferase</keyword>
<keyword evidence="7 8" id="KW-0472">Membrane</keyword>
<dbReference type="AlphaFoldDB" id="H1Z1X3"/>
<evidence type="ECO:0000256" key="8">
    <source>
        <dbReference type="SAM" id="Phobius"/>
    </source>
</evidence>
<gene>
    <name evidence="10" type="ORF">Metlim_1331</name>
</gene>
<keyword evidence="6 8" id="KW-1133">Transmembrane helix</keyword>
<evidence type="ECO:0000256" key="2">
    <source>
        <dbReference type="ARBA" id="ARBA00022676"/>
    </source>
</evidence>
<evidence type="ECO:0000313" key="10">
    <source>
        <dbReference type="EMBL" id="EHQ35440.1"/>
    </source>
</evidence>